<evidence type="ECO:0000256" key="1">
    <source>
        <dbReference type="SAM" id="Phobius"/>
    </source>
</evidence>
<dbReference type="eggNOG" id="ENOG5032YV7">
    <property type="taxonomic scope" value="Bacteria"/>
</dbReference>
<feature type="domain" description="Potassium channel" evidence="2">
    <location>
        <begin position="66"/>
        <end position="134"/>
    </location>
</feature>
<reference evidence="3" key="1">
    <citation type="submission" date="2014-02" db="EMBL/GenBank/DDBJ databases">
        <title>Expanding our view of genomic diversity in Candidatus Accumulibacter clades.</title>
        <authorList>
            <person name="Skennerton C.T."/>
            <person name="Barr J.J."/>
            <person name="Slater F.R."/>
            <person name="Bond P.L."/>
            <person name="Tyson G.W."/>
        </authorList>
    </citation>
    <scope>NUCLEOTIDE SEQUENCE [LARGE SCALE GENOMIC DNA]</scope>
</reference>
<keyword evidence="1" id="KW-0472">Membrane</keyword>
<evidence type="ECO:0000313" key="4">
    <source>
        <dbReference type="Proteomes" id="UP000022141"/>
    </source>
</evidence>
<evidence type="ECO:0000313" key="3">
    <source>
        <dbReference type="EMBL" id="EXI88872.1"/>
    </source>
</evidence>
<dbReference type="STRING" id="1454004.AW11_01975"/>
<dbReference type="Gene3D" id="1.10.287.70">
    <property type="match status" value="1"/>
</dbReference>
<dbReference type="Proteomes" id="UP000022141">
    <property type="component" value="Unassembled WGS sequence"/>
</dbReference>
<dbReference type="InterPro" id="IPR013099">
    <property type="entry name" value="K_chnl_dom"/>
</dbReference>
<name>A0A011QHS8_ACCRE</name>
<gene>
    <name evidence="3" type="ORF">AW11_01975</name>
</gene>
<evidence type="ECO:0000259" key="2">
    <source>
        <dbReference type="Pfam" id="PF07885"/>
    </source>
</evidence>
<comment type="caution">
    <text evidence="3">The sequence shown here is derived from an EMBL/GenBank/DDBJ whole genome shotgun (WGS) entry which is preliminary data.</text>
</comment>
<feature type="transmembrane region" description="Helical" evidence="1">
    <location>
        <begin position="6"/>
        <end position="31"/>
    </location>
</feature>
<dbReference type="AlphaFoldDB" id="A0A011QHS8"/>
<keyword evidence="4" id="KW-1185">Reference proteome</keyword>
<dbReference type="PATRIC" id="fig|1454004.3.peg.2042"/>
<proteinExistence type="predicted"/>
<feature type="transmembrane region" description="Helical" evidence="1">
    <location>
        <begin position="115"/>
        <end position="137"/>
    </location>
</feature>
<protein>
    <submittedName>
        <fullName evidence="3">Ion channel</fullName>
    </submittedName>
</protein>
<organism evidence="3 4">
    <name type="scientific">Accumulibacter regalis</name>
    <dbReference type="NCBI Taxonomy" id="522306"/>
    <lineage>
        <taxon>Bacteria</taxon>
        <taxon>Pseudomonadati</taxon>
        <taxon>Pseudomonadota</taxon>
        <taxon>Betaproteobacteria</taxon>
        <taxon>Candidatus Accumulibacter</taxon>
    </lineage>
</organism>
<dbReference type="EMBL" id="JEMY01000024">
    <property type="protein sequence ID" value="EXI88872.1"/>
    <property type="molecule type" value="Genomic_DNA"/>
</dbReference>
<keyword evidence="1" id="KW-0812">Transmembrane</keyword>
<sequence>MIWMNMAIGLPTMLVCLVLQATVTFWSVRYYMRQSARKLTRHGVLAGVRPLLVVMIIMMAGNLLQIALWGGIFIALGEFDAFYQAVYHSAVNYTSLGYGDVVMGERWKLLGALEAANGVLMFGITSAALMAVLQHLIKVHLARDDDRHERPTR</sequence>
<accession>A0A011QHS8</accession>
<feature type="transmembrane region" description="Helical" evidence="1">
    <location>
        <begin position="51"/>
        <end position="76"/>
    </location>
</feature>
<dbReference type="Pfam" id="PF07885">
    <property type="entry name" value="Ion_trans_2"/>
    <property type="match status" value="1"/>
</dbReference>
<dbReference type="SUPFAM" id="SSF81324">
    <property type="entry name" value="Voltage-gated potassium channels"/>
    <property type="match status" value="1"/>
</dbReference>
<keyword evidence="1" id="KW-1133">Transmembrane helix</keyword>